<dbReference type="AlphaFoldDB" id="A0A014Q9A6"/>
<dbReference type="InterPro" id="IPR029058">
    <property type="entry name" value="AB_hydrolase_fold"/>
</dbReference>
<dbReference type="InterPro" id="IPR000801">
    <property type="entry name" value="Esterase-like"/>
</dbReference>
<dbReference type="PANTHER" id="PTHR48098:SF3">
    <property type="entry name" value="IRON(III) ENTEROBACTIN ESTERASE"/>
    <property type="match status" value="1"/>
</dbReference>
<feature type="chain" id="PRO_5001473607" evidence="5">
    <location>
        <begin position="36"/>
        <end position="606"/>
    </location>
</feature>
<feature type="signal peptide" evidence="5">
    <location>
        <begin position="1"/>
        <end position="35"/>
    </location>
</feature>
<evidence type="ECO:0000256" key="1">
    <source>
        <dbReference type="ARBA" id="ARBA00004496"/>
    </source>
</evidence>
<protein>
    <submittedName>
        <fullName evidence="7">Esterase</fullName>
    </submittedName>
</protein>
<keyword evidence="2" id="KW-0963">Cytoplasm</keyword>
<dbReference type="PANTHER" id="PTHR48098">
    <property type="entry name" value="ENTEROCHELIN ESTERASE-RELATED"/>
    <property type="match status" value="1"/>
</dbReference>
<comment type="similarity">
    <text evidence="4">Belongs to the Fes family.</text>
</comment>
<dbReference type="InterPro" id="IPR013783">
    <property type="entry name" value="Ig-like_fold"/>
</dbReference>
<dbReference type="Proteomes" id="UP000020766">
    <property type="component" value="Unassembled WGS sequence"/>
</dbReference>
<evidence type="ECO:0000256" key="2">
    <source>
        <dbReference type="ARBA" id="ARBA00022490"/>
    </source>
</evidence>
<dbReference type="Gene3D" id="3.40.50.1820">
    <property type="entry name" value="alpha/beta hydrolase"/>
    <property type="match status" value="1"/>
</dbReference>
<evidence type="ECO:0000313" key="7">
    <source>
        <dbReference type="EMBL" id="EXU79757.1"/>
    </source>
</evidence>
<dbReference type="InterPro" id="IPR021764">
    <property type="entry name" value="Enterochelin_esterase_N"/>
</dbReference>
<comment type="caution">
    <text evidence="7">The sequence shown here is derived from an EMBL/GenBank/DDBJ whole genome shotgun (WGS) entry which is preliminary data.</text>
</comment>
<dbReference type="RefSeq" id="WP_051519545.1">
    <property type="nucleotide sequence ID" value="NZ_JBOK01000013.1"/>
</dbReference>
<feature type="domain" description="Enterochelin esterase N-terminal" evidence="6">
    <location>
        <begin position="215"/>
        <end position="322"/>
    </location>
</feature>
<dbReference type="Pfam" id="PF11806">
    <property type="entry name" value="Enterochelin_N"/>
    <property type="match status" value="1"/>
</dbReference>
<evidence type="ECO:0000256" key="3">
    <source>
        <dbReference type="ARBA" id="ARBA00022801"/>
    </source>
</evidence>
<evidence type="ECO:0000313" key="8">
    <source>
        <dbReference type="Proteomes" id="UP000020766"/>
    </source>
</evidence>
<dbReference type="GO" id="GO:0005737">
    <property type="term" value="C:cytoplasm"/>
    <property type="evidence" value="ECO:0007669"/>
    <property type="project" value="UniProtKB-SubCell"/>
</dbReference>
<dbReference type="GO" id="GO:0008849">
    <property type="term" value="F:enterochelin esterase activity"/>
    <property type="evidence" value="ECO:0007669"/>
    <property type="project" value="InterPro"/>
</dbReference>
<dbReference type="SUPFAM" id="SSF53474">
    <property type="entry name" value="alpha/beta-Hydrolases"/>
    <property type="match status" value="1"/>
</dbReference>
<sequence length="606" mass="66042">MPLLTPTATARHPLRRWRTTALCAALVAMAGAAQADPALRCHTDPEQIATAHGCSATLLGPEVYLHAPAQQVLLWQLDGGTHAHRVRLFGPDGQLLRQWPAVHNGRQEIGWVTPSAGRYHLQADNPFFDSTQAGAAPVQWRLQAHGTAQPTAPTSTDHPGGGALASARLRQLQEQLALATPGQKAQLMENYWQQVQAQGSPWLETLEGQPKEALVTFLWRAPAGTATQPHHVRLEWAMRAADPFMLQALPGTDLWYLSLPLPRGLRTSYQLVVDPVRYPATAGQPIGRVQRIQTEQLSVQRDALNPHTWHAGSPSLPTDSVAAAHAQRSALHISASGPLRNLVEAGALPPLAGTLQHLRFDSRQLSNTRSLSLYLPPGPQPAHRLPLLVLFDREAYLERVQLPQLLEQAMRQGRIPPLAALLVGQSTREDRARELPPHTPAFGQMLATELMPWLRARTPQLTAQPAQVVVAGSSYGGLAAGYLGWAHPETFGAVLSLSGSYWWAPPPAPGSPGDRWREGDWFMQQVAQSPKRPVRWHLGYGLLERGVHGEAGLVDNSRHLRNVLLAKGYAVSTDEFPGGHDYYAWGEALVQGLQLLLPAQPPGSAP</sequence>
<comment type="subcellular location">
    <subcellularLocation>
        <location evidence="1">Cytoplasm</location>
    </subcellularLocation>
</comment>
<dbReference type="Pfam" id="PF00756">
    <property type="entry name" value="Esterase"/>
    <property type="match status" value="1"/>
</dbReference>
<dbReference type="SUPFAM" id="SSF81296">
    <property type="entry name" value="E set domains"/>
    <property type="match status" value="1"/>
</dbReference>
<accession>A0A014Q9A6</accession>
<keyword evidence="3" id="KW-0378">Hydrolase</keyword>
<dbReference type="GO" id="GO:0005506">
    <property type="term" value="F:iron ion binding"/>
    <property type="evidence" value="ECO:0007669"/>
    <property type="project" value="InterPro"/>
</dbReference>
<organism evidence="7 8">
    <name type="scientific">Comamonas aquatica DA1877</name>
    <dbReference type="NCBI Taxonomy" id="1457173"/>
    <lineage>
        <taxon>Bacteria</taxon>
        <taxon>Pseudomonadati</taxon>
        <taxon>Pseudomonadota</taxon>
        <taxon>Betaproteobacteria</taxon>
        <taxon>Burkholderiales</taxon>
        <taxon>Comamonadaceae</taxon>
        <taxon>Comamonas</taxon>
    </lineage>
</organism>
<name>A0A014Q9A6_9BURK</name>
<dbReference type="InterPro" id="IPR014756">
    <property type="entry name" value="Ig_E-set"/>
</dbReference>
<evidence type="ECO:0000256" key="4">
    <source>
        <dbReference type="ARBA" id="ARBA00024201"/>
    </source>
</evidence>
<dbReference type="EMBL" id="JBOK01000013">
    <property type="protein sequence ID" value="EXU79757.1"/>
    <property type="molecule type" value="Genomic_DNA"/>
</dbReference>
<dbReference type="InterPro" id="IPR050583">
    <property type="entry name" value="Mycobacterial_A85_antigen"/>
</dbReference>
<keyword evidence="5" id="KW-0732">Signal</keyword>
<dbReference type="GO" id="GO:0006826">
    <property type="term" value="P:iron ion transport"/>
    <property type="evidence" value="ECO:0007669"/>
    <property type="project" value="InterPro"/>
</dbReference>
<evidence type="ECO:0000256" key="5">
    <source>
        <dbReference type="SAM" id="SignalP"/>
    </source>
</evidence>
<dbReference type="PATRIC" id="fig|1457173.3.peg.2403"/>
<keyword evidence="8" id="KW-1185">Reference proteome</keyword>
<dbReference type="Gene3D" id="2.60.40.10">
    <property type="entry name" value="Immunoglobulins"/>
    <property type="match status" value="1"/>
</dbReference>
<proteinExistence type="inferred from homology"/>
<gene>
    <name evidence="7" type="ORF">AX13_03680</name>
</gene>
<reference evidence="7 8" key="1">
    <citation type="submission" date="2014-01" db="EMBL/GenBank/DDBJ databases">
        <title>Interspecies Systems Biology Uncovers Metabolites Affecting C. elegans Gene Expression and Life History Traits.</title>
        <authorList>
            <person name="Watson E."/>
            <person name="Macneil L.T."/>
            <person name="Ritter A.D."/>
            <person name="Yilmaz L.S."/>
            <person name="Rosebrock A.P."/>
            <person name="Caudy A.A."/>
            <person name="Walhout A.J."/>
        </authorList>
    </citation>
    <scope>NUCLEOTIDE SEQUENCE [LARGE SCALE GENOMIC DNA]</scope>
    <source>
        <strain evidence="7 8">DA1877</strain>
    </source>
</reference>
<evidence type="ECO:0000259" key="6">
    <source>
        <dbReference type="Pfam" id="PF11806"/>
    </source>
</evidence>